<dbReference type="InterPro" id="IPR051533">
    <property type="entry name" value="WaaL-like"/>
</dbReference>
<evidence type="ECO:0000256" key="1">
    <source>
        <dbReference type="SAM" id="MobiDB-lite"/>
    </source>
</evidence>
<evidence type="ECO:0000313" key="3">
    <source>
        <dbReference type="EMBL" id="SEA48245.1"/>
    </source>
</evidence>
<reference evidence="4" key="1">
    <citation type="submission" date="2016-10" db="EMBL/GenBank/DDBJ databases">
        <authorList>
            <person name="Varghese N."/>
            <person name="Submissions S."/>
        </authorList>
    </citation>
    <scope>NUCLEOTIDE SEQUENCE [LARGE SCALE GENOMIC DNA]</scope>
    <source>
        <strain evidence="4">KPR-1</strain>
    </source>
</reference>
<feature type="transmembrane region" description="Helical" evidence="2">
    <location>
        <begin position="229"/>
        <end position="246"/>
    </location>
</feature>
<dbReference type="EMBL" id="FNQV01000010">
    <property type="protein sequence ID" value="SEA48245.1"/>
    <property type="molecule type" value="Genomic_DNA"/>
</dbReference>
<feature type="transmembrane region" description="Helical" evidence="2">
    <location>
        <begin position="347"/>
        <end position="378"/>
    </location>
</feature>
<accession>A0A1H4BJ86</accession>
<dbReference type="PANTHER" id="PTHR37422">
    <property type="entry name" value="TEICHURONIC ACID BIOSYNTHESIS PROTEIN TUAE"/>
    <property type="match status" value="1"/>
</dbReference>
<dbReference type="Proteomes" id="UP000199288">
    <property type="component" value="Unassembled WGS sequence"/>
</dbReference>
<feature type="region of interest" description="Disordered" evidence="1">
    <location>
        <begin position="1"/>
        <end position="25"/>
    </location>
</feature>
<keyword evidence="4" id="KW-1185">Reference proteome</keyword>
<feature type="transmembrane region" description="Helical" evidence="2">
    <location>
        <begin position="131"/>
        <end position="151"/>
    </location>
</feature>
<feature type="transmembrane region" description="Helical" evidence="2">
    <location>
        <begin position="194"/>
        <end position="223"/>
    </location>
</feature>
<feature type="transmembrane region" description="Helical" evidence="2">
    <location>
        <begin position="105"/>
        <end position="124"/>
    </location>
</feature>
<keyword evidence="2" id="KW-0472">Membrane</keyword>
<keyword evidence="2" id="KW-1133">Transmembrane helix</keyword>
<feature type="transmembrane region" description="Helical" evidence="2">
    <location>
        <begin position="53"/>
        <end position="70"/>
    </location>
</feature>
<dbReference type="PANTHER" id="PTHR37422:SF23">
    <property type="entry name" value="TEICHURONIC ACID BIOSYNTHESIS PROTEIN TUAE"/>
    <property type="match status" value="1"/>
</dbReference>
<feature type="transmembrane region" description="Helical" evidence="2">
    <location>
        <begin position="171"/>
        <end position="187"/>
    </location>
</feature>
<evidence type="ECO:0008006" key="5">
    <source>
        <dbReference type="Google" id="ProtNLM"/>
    </source>
</evidence>
<name>A0A1H4BJ86_9ACTO</name>
<sequence>MDSQGKGRFRAALPPTDERENPLLSNRSPSLLQVCLGFLLVMQGVPIPAGGGSVPLSELAALAFLTLALFRRPERQLSRFGVVGVLAVALILYLIGVTIINDGDWLRRAFRIAMLMGLIGVFASGRVDMRAALRGAVTALAINIPLFYLGLVPDTYGGVLTGFIGDKNVAGLYYAVVPLLLAATSSNNRYKVALLIFGATGTVLTDSRTSMAALACAIIWVVASPKLGMFFRMVLFGGFVVAIQYIEENFARALVYAERVGSDRLRAQIDRQSWEKVGDTPWYGSGLNQAFVIIEDRQWWFHNSYWGLWVEGGAIFCVVVVLAYIILGLRPFSAVFRSRSRIAVEGAAIVLLVCASRLGETFITVPGALLLACGLMLTAEEMRLRDQRAYQLKVERVQELNPGMRL</sequence>
<evidence type="ECO:0000313" key="4">
    <source>
        <dbReference type="Proteomes" id="UP000199288"/>
    </source>
</evidence>
<keyword evidence="2" id="KW-0812">Transmembrane</keyword>
<proteinExistence type="predicted"/>
<dbReference type="AlphaFoldDB" id="A0A1H4BJ86"/>
<protein>
    <recommendedName>
        <fullName evidence="5">O-antigen ligase</fullName>
    </recommendedName>
</protein>
<gene>
    <name evidence="3" type="ORF">SAMN02910418_01681</name>
</gene>
<evidence type="ECO:0000256" key="2">
    <source>
        <dbReference type="SAM" id="Phobius"/>
    </source>
</evidence>
<feature type="transmembrane region" description="Helical" evidence="2">
    <location>
        <begin position="306"/>
        <end position="327"/>
    </location>
</feature>
<feature type="transmembrane region" description="Helical" evidence="2">
    <location>
        <begin position="77"/>
        <end position="99"/>
    </location>
</feature>
<organism evidence="3 4">
    <name type="scientific">Bowdeniella nasicola</name>
    <dbReference type="NCBI Taxonomy" id="208480"/>
    <lineage>
        <taxon>Bacteria</taxon>
        <taxon>Bacillati</taxon>
        <taxon>Actinomycetota</taxon>
        <taxon>Actinomycetes</taxon>
        <taxon>Actinomycetales</taxon>
        <taxon>Actinomycetaceae</taxon>
        <taxon>Bowdeniella</taxon>
    </lineage>
</organism>